<name>A0ACB7WBH2_DIOAL</name>
<accession>A0ACB7WBH2</accession>
<organism evidence="1 2">
    <name type="scientific">Dioscorea alata</name>
    <name type="common">Purple yam</name>
    <dbReference type="NCBI Taxonomy" id="55571"/>
    <lineage>
        <taxon>Eukaryota</taxon>
        <taxon>Viridiplantae</taxon>
        <taxon>Streptophyta</taxon>
        <taxon>Embryophyta</taxon>
        <taxon>Tracheophyta</taxon>
        <taxon>Spermatophyta</taxon>
        <taxon>Magnoliopsida</taxon>
        <taxon>Liliopsida</taxon>
        <taxon>Dioscoreales</taxon>
        <taxon>Dioscoreaceae</taxon>
        <taxon>Dioscorea</taxon>
    </lineage>
</organism>
<proteinExistence type="predicted"/>
<dbReference type="Proteomes" id="UP000827976">
    <property type="component" value="Chromosome 4"/>
</dbReference>
<protein>
    <submittedName>
        <fullName evidence="1">NTF2-like protein</fullName>
    </submittedName>
</protein>
<gene>
    <name evidence="1" type="ORF">IHE45_04G036100</name>
</gene>
<reference evidence="2" key="1">
    <citation type="journal article" date="2022" name="Nat. Commun.">
        <title>Chromosome evolution and the genetic basis of agronomically important traits in greater yam.</title>
        <authorList>
            <person name="Bredeson J.V."/>
            <person name="Lyons J.B."/>
            <person name="Oniyinde I.O."/>
            <person name="Okereke N.R."/>
            <person name="Kolade O."/>
            <person name="Nnabue I."/>
            <person name="Nwadili C.O."/>
            <person name="Hribova E."/>
            <person name="Parker M."/>
            <person name="Nwogha J."/>
            <person name="Shu S."/>
            <person name="Carlson J."/>
            <person name="Kariba R."/>
            <person name="Muthemba S."/>
            <person name="Knop K."/>
            <person name="Barton G.J."/>
            <person name="Sherwood A.V."/>
            <person name="Lopez-Montes A."/>
            <person name="Asiedu R."/>
            <person name="Jamnadass R."/>
            <person name="Muchugi A."/>
            <person name="Goodstein D."/>
            <person name="Egesi C.N."/>
            <person name="Featherston J."/>
            <person name="Asfaw A."/>
            <person name="Simpson G.G."/>
            <person name="Dolezel J."/>
            <person name="Hendre P.S."/>
            <person name="Van Deynze A."/>
            <person name="Kumar P.L."/>
            <person name="Obidiegwu J.E."/>
            <person name="Bhattacharjee R."/>
            <person name="Rokhsar D.S."/>
        </authorList>
    </citation>
    <scope>NUCLEOTIDE SEQUENCE [LARGE SCALE GENOMIC DNA]</scope>
    <source>
        <strain evidence="2">cv. TDa95/00328</strain>
    </source>
</reference>
<sequence>MKGQGLFGQIAWPLEAKPQSLSLSLDDISWFINLRPSTHRKEVGCAPANSRKFPALSVCKAISSCAALEPQNFRLLSLRKAQVKSGEAEGIPSNESAIINEETLQRDLEIAIKEEDYARAAKIRDDLRLLQEDSKAAVLSANNRFYNAFRNGDLAAMNSIWAKGAHVYVVHPGAGRICNYDLVIGSWEIMCGAEHEFPLQIELQDVEVHVRGDVGYVSCLEVVRTGGSSWGKQMATNVFERIDGQWFICIHHASHVDM</sequence>
<comment type="caution">
    <text evidence="1">The sequence shown here is derived from an EMBL/GenBank/DDBJ whole genome shotgun (WGS) entry which is preliminary data.</text>
</comment>
<keyword evidence="2" id="KW-1185">Reference proteome</keyword>
<dbReference type="EMBL" id="CM037014">
    <property type="protein sequence ID" value="KAH7685390.1"/>
    <property type="molecule type" value="Genomic_DNA"/>
</dbReference>
<evidence type="ECO:0000313" key="2">
    <source>
        <dbReference type="Proteomes" id="UP000827976"/>
    </source>
</evidence>
<evidence type="ECO:0000313" key="1">
    <source>
        <dbReference type="EMBL" id="KAH7685390.1"/>
    </source>
</evidence>